<dbReference type="PANTHER" id="PTHR14043">
    <property type="entry name" value="CCAAT DISPLACEMENT PROTEIN-RELATED"/>
    <property type="match status" value="1"/>
</dbReference>
<keyword evidence="4" id="KW-1185">Reference proteome</keyword>
<dbReference type="GO" id="GO:0000977">
    <property type="term" value="F:RNA polymerase II transcription regulatory region sequence-specific DNA binding"/>
    <property type="evidence" value="ECO:0007669"/>
    <property type="project" value="TreeGrafter"/>
</dbReference>
<dbReference type="Proteomes" id="UP000230423">
    <property type="component" value="Unassembled WGS sequence"/>
</dbReference>
<dbReference type="GO" id="GO:0000981">
    <property type="term" value="F:DNA-binding transcription factor activity, RNA polymerase II-specific"/>
    <property type="evidence" value="ECO:0007669"/>
    <property type="project" value="TreeGrafter"/>
</dbReference>
<protein>
    <submittedName>
        <fullName evidence="3">Uncharacterized protein</fullName>
    </submittedName>
</protein>
<organism evidence="3 4">
    <name type="scientific">Teladorsagia circumcincta</name>
    <name type="common">Brown stomach worm</name>
    <name type="synonym">Ostertagia circumcincta</name>
    <dbReference type="NCBI Taxonomy" id="45464"/>
    <lineage>
        <taxon>Eukaryota</taxon>
        <taxon>Metazoa</taxon>
        <taxon>Ecdysozoa</taxon>
        <taxon>Nematoda</taxon>
        <taxon>Chromadorea</taxon>
        <taxon>Rhabditida</taxon>
        <taxon>Rhabditina</taxon>
        <taxon>Rhabditomorpha</taxon>
        <taxon>Strongyloidea</taxon>
        <taxon>Trichostrongylidae</taxon>
        <taxon>Teladorsagia</taxon>
    </lineage>
</organism>
<dbReference type="EMBL" id="KZ361145">
    <property type="protein sequence ID" value="PIO58442.1"/>
    <property type="molecule type" value="Genomic_DNA"/>
</dbReference>
<feature type="coiled-coil region" evidence="2">
    <location>
        <begin position="47"/>
        <end position="149"/>
    </location>
</feature>
<proteinExistence type="predicted"/>
<dbReference type="OrthoDB" id="10257567at2759"/>
<sequence length="258" mass="28795">MFYSLVSLGNLEILKGDIRIASRDAQRRLDVARVAADRKEALESEQIDILSRDLNDANRRVAFLEAELSRITDELAEARATSQRGGLEDIAALGGLMKEKDELIARLTEENQRLVEAAAVEAKKARGRCDELTVELEKRAHQIKQLEALLADQSDYEAIKKELRLLREIEFGEAATANEESIARLGETVQSLDRLLAAKNRRLQNDNALLRQANERYQGDEIMQAILAGSHQTVVEAVTTRVGREVAEGYVDTDADQV</sequence>
<evidence type="ECO:0000313" key="3">
    <source>
        <dbReference type="EMBL" id="PIO58442.1"/>
    </source>
</evidence>
<keyword evidence="1 2" id="KW-0175">Coiled coil</keyword>
<feature type="non-terminal residue" evidence="3">
    <location>
        <position position="258"/>
    </location>
</feature>
<gene>
    <name evidence="3" type="ORF">TELCIR_20123</name>
</gene>
<evidence type="ECO:0000313" key="4">
    <source>
        <dbReference type="Proteomes" id="UP000230423"/>
    </source>
</evidence>
<accession>A0A2G9TLT9</accession>
<dbReference type="GO" id="GO:0005634">
    <property type="term" value="C:nucleus"/>
    <property type="evidence" value="ECO:0007669"/>
    <property type="project" value="TreeGrafter"/>
</dbReference>
<reference evidence="3 4" key="1">
    <citation type="submission" date="2015-09" db="EMBL/GenBank/DDBJ databases">
        <title>Draft genome of the parasitic nematode Teladorsagia circumcincta isolate WARC Sus (inbred).</title>
        <authorList>
            <person name="Mitreva M."/>
        </authorList>
    </citation>
    <scope>NUCLEOTIDE SEQUENCE [LARGE SCALE GENOMIC DNA]</scope>
    <source>
        <strain evidence="3 4">S</strain>
    </source>
</reference>
<dbReference type="AlphaFoldDB" id="A0A2G9TLT9"/>
<evidence type="ECO:0000256" key="2">
    <source>
        <dbReference type="SAM" id="Coils"/>
    </source>
</evidence>
<dbReference type="PANTHER" id="PTHR14043:SF2">
    <property type="entry name" value="HOMEOBOX PROTEIN CUT"/>
    <property type="match status" value="1"/>
</dbReference>
<evidence type="ECO:0000256" key="1">
    <source>
        <dbReference type="ARBA" id="ARBA00023054"/>
    </source>
</evidence>
<name>A0A2G9TLT9_TELCI</name>